<dbReference type="OrthoDB" id="654853at2"/>
<keyword evidence="4" id="KW-1134">Transmembrane beta strand</keyword>
<keyword evidence="6" id="KW-0472">Membrane</keyword>
<dbReference type="GO" id="GO:1990281">
    <property type="term" value="C:efflux pump complex"/>
    <property type="evidence" value="ECO:0007669"/>
    <property type="project" value="TreeGrafter"/>
</dbReference>
<dbReference type="Proteomes" id="UP000294850">
    <property type="component" value="Unassembled WGS sequence"/>
</dbReference>
<evidence type="ECO:0000256" key="1">
    <source>
        <dbReference type="ARBA" id="ARBA00004442"/>
    </source>
</evidence>
<dbReference type="SUPFAM" id="SSF56954">
    <property type="entry name" value="Outer membrane efflux proteins (OEP)"/>
    <property type="match status" value="1"/>
</dbReference>
<keyword evidence="5" id="KW-0812">Transmembrane</keyword>
<dbReference type="GO" id="GO:0009279">
    <property type="term" value="C:cell outer membrane"/>
    <property type="evidence" value="ECO:0007669"/>
    <property type="project" value="UniProtKB-SubCell"/>
</dbReference>
<dbReference type="Gene3D" id="1.20.1600.10">
    <property type="entry name" value="Outer membrane efflux proteins (OEP)"/>
    <property type="match status" value="1"/>
</dbReference>
<accession>A0A4R5DF51</accession>
<comment type="caution">
    <text evidence="8">The sequence shown here is derived from an EMBL/GenBank/DDBJ whole genome shotgun (WGS) entry which is preliminary data.</text>
</comment>
<organism evidence="8 9">
    <name type="scientific">Dyadobacter psychrotolerans</name>
    <dbReference type="NCBI Taxonomy" id="2541721"/>
    <lineage>
        <taxon>Bacteria</taxon>
        <taxon>Pseudomonadati</taxon>
        <taxon>Bacteroidota</taxon>
        <taxon>Cytophagia</taxon>
        <taxon>Cytophagales</taxon>
        <taxon>Spirosomataceae</taxon>
        <taxon>Dyadobacter</taxon>
    </lineage>
</organism>
<dbReference type="InterPro" id="IPR003423">
    <property type="entry name" value="OMP_efflux"/>
</dbReference>
<name>A0A4R5DF51_9BACT</name>
<keyword evidence="9" id="KW-1185">Reference proteome</keyword>
<dbReference type="RefSeq" id="WP_131962390.1">
    <property type="nucleotide sequence ID" value="NZ_SMFL01000022.1"/>
</dbReference>
<dbReference type="GO" id="GO:0015562">
    <property type="term" value="F:efflux transmembrane transporter activity"/>
    <property type="evidence" value="ECO:0007669"/>
    <property type="project" value="InterPro"/>
</dbReference>
<comment type="similarity">
    <text evidence="2">Belongs to the outer membrane factor (OMF) (TC 1.B.17) family.</text>
</comment>
<dbReference type="EMBL" id="SMFL01000022">
    <property type="protein sequence ID" value="TDE08993.1"/>
    <property type="molecule type" value="Genomic_DNA"/>
</dbReference>
<evidence type="ECO:0000256" key="2">
    <source>
        <dbReference type="ARBA" id="ARBA00007613"/>
    </source>
</evidence>
<evidence type="ECO:0000256" key="5">
    <source>
        <dbReference type="ARBA" id="ARBA00022692"/>
    </source>
</evidence>
<proteinExistence type="inferred from homology"/>
<keyword evidence="7" id="KW-0998">Cell outer membrane</keyword>
<sequence length="459" mass="51592">MRRISRRLIGVFIVLIFPYTLFAQVMGIEDAVNAALSNYPSLSAAQSALEALRVNAQLIKDNRLPNVRLHDQINVGTANGLSGSYFSMGLIVPTSGGRRPENSSDLASGNIALATADWEVYNFGRFQAEDRLARADILVGEAAVENEKFGIRQTVINTYLELLWLRQTLKIEERNIARVDTARRIIGNLVNNGIRPGLDSSLASVEFSRAKLNYFQMQEELQRAFIQLATLTARPVNALEIDTSFQQQALLMQPIEIKLTADHPLLRYRTNLVNRQTSEIELIRKSALPRVSLLTSAWARGTSLDIDNNFGPIGSGFGFSRTNFLVGIAATVNLMDFHRIKNRSQMQQWRVKQASSQLETQQFQLQNMLTTSDSVMATVRLALLELPTALNSAERAYQQRLSLYNNGLENILGLTDALQLLTTVEKQAVNIQRRAVNVRLHRAYATSNFEDFFSLFRRQ</sequence>
<gene>
    <name evidence="8" type="ORF">E0F88_31390</name>
</gene>
<dbReference type="PANTHER" id="PTHR30026">
    <property type="entry name" value="OUTER MEMBRANE PROTEIN TOLC"/>
    <property type="match status" value="1"/>
</dbReference>
<evidence type="ECO:0000256" key="6">
    <source>
        <dbReference type="ARBA" id="ARBA00023136"/>
    </source>
</evidence>
<dbReference type="InterPro" id="IPR051906">
    <property type="entry name" value="TolC-like"/>
</dbReference>
<dbReference type="AlphaFoldDB" id="A0A4R5DF51"/>
<reference evidence="8 9" key="1">
    <citation type="submission" date="2019-03" db="EMBL/GenBank/DDBJ databases">
        <title>Dyadobacter AR-3-6 sp. nov., isolated from arctic soil.</title>
        <authorList>
            <person name="Chaudhary D.K."/>
        </authorList>
    </citation>
    <scope>NUCLEOTIDE SEQUENCE [LARGE SCALE GENOMIC DNA]</scope>
    <source>
        <strain evidence="8 9">AR-3-6</strain>
    </source>
</reference>
<evidence type="ECO:0000313" key="8">
    <source>
        <dbReference type="EMBL" id="TDE08993.1"/>
    </source>
</evidence>
<keyword evidence="3" id="KW-0813">Transport</keyword>
<evidence type="ECO:0000256" key="7">
    <source>
        <dbReference type="ARBA" id="ARBA00023237"/>
    </source>
</evidence>
<dbReference type="PANTHER" id="PTHR30026:SF20">
    <property type="entry name" value="OUTER MEMBRANE PROTEIN TOLC"/>
    <property type="match status" value="1"/>
</dbReference>
<comment type="subcellular location">
    <subcellularLocation>
        <location evidence="1">Cell outer membrane</location>
    </subcellularLocation>
</comment>
<protein>
    <submittedName>
        <fullName evidence="8">TolC family protein</fullName>
    </submittedName>
</protein>
<evidence type="ECO:0000313" key="9">
    <source>
        <dbReference type="Proteomes" id="UP000294850"/>
    </source>
</evidence>
<evidence type="ECO:0000256" key="4">
    <source>
        <dbReference type="ARBA" id="ARBA00022452"/>
    </source>
</evidence>
<dbReference type="Pfam" id="PF02321">
    <property type="entry name" value="OEP"/>
    <property type="match status" value="2"/>
</dbReference>
<evidence type="ECO:0000256" key="3">
    <source>
        <dbReference type="ARBA" id="ARBA00022448"/>
    </source>
</evidence>
<dbReference type="GO" id="GO:0015288">
    <property type="term" value="F:porin activity"/>
    <property type="evidence" value="ECO:0007669"/>
    <property type="project" value="TreeGrafter"/>
</dbReference>